<dbReference type="Gene3D" id="3.40.710.10">
    <property type="entry name" value="DD-peptidase/beta-lactamase superfamily"/>
    <property type="match status" value="1"/>
</dbReference>
<dbReference type="Pfam" id="PF00144">
    <property type="entry name" value="Beta-lactamase"/>
    <property type="match status" value="1"/>
</dbReference>
<reference evidence="3 4" key="1">
    <citation type="submission" date="2018-06" db="EMBL/GenBank/DDBJ databases">
        <authorList>
            <consortium name="Pathogen Informatics"/>
            <person name="Doyle S."/>
        </authorList>
    </citation>
    <scope>NUCLEOTIDE SEQUENCE [LARGE SCALE GENOMIC DNA]</scope>
    <source>
        <strain evidence="3 4">NCTC10894</strain>
    </source>
</reference>
<evidence type="ECO:0000259" key="2">
    <source>
        <dbReference type="Pfam" id="PF00144"/>
    </source>
</evidence>
<proteinExistence type="predicted"/>
<dbReference type="GO" id="GO:0019875">
    <property type="term" value="F:6-aminohexanoate-dimer hydrolase activity"/>
    <property type="evidence" value="ECO:0007669"/>
    <property type="project" value="UniProtKB-EC"/>
</dbReference>
<dbReference type="InterPro" id="IPR012338">
    <property type="entry name" value="Beta-lactam/transpept-like"/>
</dbReference>
<gene>
    <name evidence="3" type="primary">nylB'_2</name>
    <name evidence="3" type="ORF">NCTC10894_03286</name>
</gene>
<name>A0AAJ5D670_9RALS</name>
<sequence>MIRRGLCARGVLLLALACAARTAGAAAPCDAPAPLADGWQIAASPGAAGFDADRLCTVLREVAGGDVNFHSLLVVRGGRLVAELYRTGKDERVKDLFRTTRTFDANTLHDIRSISKSVTSLLWGIAQGQGRVPPPDTPALPLFPELARDMPKLNRDGREGITLGQMLSMSSGLAWNEWRATSVFNNDEFGLFWHTSQVRYVFDRPMAAAAGTQFNYNGGNTAVLAHLLAQRVGMPLPEYARQQLFEPLGITDWEWVDDYRGRALAFAGLRLRPRDLARIGQLVLQHGEWRGRQVVPADWIAESTRPHVDTGIAPNLRYGYQWWLGAVPVKGTEHAWIGGIGNGGQRLWVIPALDMVVVTTAGDYNERAIGTQAETLLKSVVAALAPARSGSEEAVEDLAAVLVEREMVADQVVDPVAVRYQQRGAAQAADVFFAAQHEIGVAAIGLHCPRARGGVGRYADDLADLGHEFARGEFRLDQRAHGGGQGVEVGDPGQFLAVGAHQAQALAGGGDREGAHGHHARMRGAVDQRHDELAEAVAAEGEIGRLHRTVRRRGWLRAHVGQAGSAASTRSPSLVMSVSASTLRACAW</sequence>
<organism evidence="3 4">
    <name type="scientific">Ralstonia mannitolilytica</name>
    <dbReference type="NCBI Taxonomy" id="105219"/>
    <lineage>
        <taxon>Bacteria</taxon>
        <taxon>Pseudomonadati</taxon>
        <taxon>Pseudomonadota</taxon>
        <taxon>Betaproteobacteria</taxon>
        <taxon>Burkholderiales</taxon>
        <taxon>Burkholderiaceae</taxon>
        <taxon>Ralstonia</taxon>
    </lineage>
</organism>
<accession>A0AAJ5D670</accession>
<protein>
    <submittedName>
        <fullName evidence="3">6-aminohexanoate-dimer hydrolase</fullName>
        <ecNumber evidence="3">3.5.1.46</ecNumber>
    </submittedName>
</protein>
<dbReference type="PANTHER" id="PTHR43283">
    <property type="entry name" value="BETA-LACTAMASE-RELATED"/>
    <property type="match status" value="1"/>
</dbReference>
<feature type="domain" description="Beta-lactamase-related" evidence="2">
    <location>
        <begin position="71"/>
        <end position="359"/>
    </location>
</feature>
<evidence type="ECO:0000256" key="1">
    <source>
        <dbReference type="SAM" id="SignalP"/>
    </source>
</evidence>
<dbReference type="AlphaFoldDB" id="A0AAJ5D670"/>
<feature type="chain" id="PRO_5042534306" evidence="1">
    <location>
        <begin position="26"/>
        <end position="588"/>
    </location>
</feature>
<keyword evidence="1" id="KW-0732">Signal</keyword>
<evidence type="ECO:0000313" key="3">
    <source>
        <dbReference type="EMBL" id="SUE35273.1"/>
    </source>
</evidence>
<keyword evidence="3" id="KW-0378">Hydrolase</keyword>
<dbReference type="InterPro" id="IPR050789">
    <property type="entry name" value="Diverse_Enzym_Activities"/>
</dbReference>
<evidence type="ECO:0000313" key="4">
    <source>
        <dbReference type="Proteomes" id="UP000255008"/>
    </source>
</evidence>
<dbReference type="EC" id="3.5.1.46" evidence="3"/>
<feature type="signal peptide" evidence="1">
    <location>
        <begin position="1"/>
        <end position="25"/>
    </location>
</feature>
<dbReference type="PANTHER" id="PTHR43283:SF7">
    <property type="entry name" value="BETA-LACTAMASE-RELATED DOMAIN-CONTAINING PROTEIN"/>
    <property type="match status" value="1"/>
</dbReference>
<comment type="caution">
    <text evidence="3">The sequence shown here is derived from an EMBL/GenBank/DDBJ whole genome shotgun (WGS) entry which is preliminary data.</text>
</comment>
<dbReference type="EMBL" id="UGVE01000002">
    <property type="protein sequence ID" value="SUE35273.1"/>
    <property type="molecule type" value="Genomic_DNA"/>
</dbReference>
<dbReference type="Proteomes" id="UP000255008">
    <property type="component" value="Unassembled WGS sequence"/>
</dbReference>
<dbReference type="InterPro" id="IPR001466">
    <property type="entry name" value="Beta-lactam-related"/>
</dbReference>
<dbReference type="SUPFAM" id="SSF56601">
    <property type="entry name" value="beta-lactamase/transpeptidase-like"/>
    <property type="match status" value="1"/>
</dbReference>